<dbReference type="InterPro" id="IPR008988">
    <property type="entry name" value="Transcriptional_repressor_C"/>
</dbReference>
<dbReference type="InterPro" id="IPR007167">
    <property type="entry name" value="Fe-transptr_FeoA-like"/>
</dbReference>
<protein>
    <submittedName>
        <fullName evidence="3">FeoA family protein</fullName>
    </submittedName>
</protein>
<dbReference type="GO" id="GO:0046914">
    <property type="term" value="F:transition metal ion binding"/>
    <property type="evidence" value="ECO:0007669"/>
    <property type="project" value="InterPro"/>
</dbReference>
<accession>A0AAU8GZD8</accession>
<feature type="domain" description="Ferrous iron transporter FeoA-like" evidence="2">
    <location>
        <begin position="2"/>
        <end position="74"/>
    </location>
</feature>
<organism evidence="3">
    <name type="scientific">Thermodesulfovibrio autotrophicus</name>
    <dbReference type="NCBI Taxonomy" id="3118333"/>
    <lineage>
        <taxon>Bacteria</taxon>
        <taxon>Pseudomonadati</taxon>
        <taxon>Nitrospirota</taxon>
        <taxon>Thermodesulfovibrionia</taxon>
        <taxon>Thermodesulfovibrionales</taxon>
        <taxon>Thermodesulfovibrionaceae</taxon>
        <taxon>Thermodesulfovibrio</taxon>
    </lineage>
</organism>
<gene>
    <name evidence="3" type="ORF">V4D30_01430</name>
</gene>
<proteinExistence type="predicted"/>
<dbReference type="PANTHER" id="PTHR43151">
    <property type="entry name" value="FEOA FAMILY PROTEIN"/>
    <property type="match status" value="1"/>
</dbReference>
<dbReference type="SMART" id="SM00899">
    <property type="entry name" value="FeoA"/>
    <property type="match status" value="1"/>
</dbReference>
<dbReference type="AlphaFoldDB" id="A0AAU8GZD8"/>
<dbReference type="RefSeq" id="WP_353684481.1">
    <property type="nucleotide sequence ID" value="NZ_CP144373.1"/>
</dbReference>
<reference evidence="3" key="1">
    <citation type="submission" date="2024-01" db="EMBL/GenBank/DDBJ databases">
        <title>The first autotrophic representatives of the genus Thermodesulfovibrio.</title>
        <authorList>
            <person name="Maltseva A.I."/>
            <person name="Elcheninov A.G."/>
            <person name="Kublanov I.V."/>
            <person name="Lebedinsky A.V."/>
            <person name="Frolov E.N."/>
        </authorList>
    </citation>
    <scope>NUCLEOTIDE SEQUENCE</scope>
    <source>
        <strain evidence="3">3907-1M</strain>
    </source>
</reference>
<name>A0AAU8GZD8_9BACT</name>
<dbReference type="Gene3D" id="2.30.30.90">
    <property type="match status" value="1"/>
</dbReference>
<evidence type="ECO:0000256" key="1">
    <source>
        <dbReference type="ARBA" id="ARBA00023004"/>
    </source>
</evidence>
<evidence type="ECO:0000259" key="2">
    <source>
        <dbReference type="SMART" id="SM00899"/>
    </source>
</evidence>
<evidence type="ECO:0000313" key="3">
    <source>
        <dbReference type="EMBL" id="XCH46955.1"/>
    </source>
</evidence>
<dbReference type="InterPro" id="IPR038157">
    <property type="entry name" value="FeoA_core_dom"/>
</dbReference>
<dbReference type="PANTHER" id="PTHR43151:SF1">
    <property type="entry name" value="SSR2333 PROTEIN"/>
    <property type="match status" value="1"/>
</dbReference>
<keyword evidence="1" id="KW-0408">Iron</keyword>
<dbReference type="InterPro" id="IPR053184">
    <property type="entry name" value="FeoA-like"/>
</dbReference>
<dbReference type="KEGG" id="taut:V4D30_01430"/>
<sequence length="76" mass="8464">MIPLALVDNGEKVEVVDFARKGRSIYCRLRDIGIFVGKVIEVLSNQGQGPILLKIDDSRIAIGRGMAMKILVRRIQ</sequence>
<dbReference type="EMBL" id="CP144373">
    <property type="protein sequence ID" value="XCH46955.1"/>
    <property type="molecule type" value="Genomic_DNA"/>
</dbReference>
<dbReference type="SUPFAM" id="SSF50037">
    <property type="entry name" value="C-terminal domain of transcriptional repressors"/>
    <property type="match status" value="1"/>
</dbReference>
<dbReference type="Pfam" id="PF04023">
    <property type="entry name" value="FeoA"/>
    <property type="match status" value="1"/>
</dbReference>